<accession>A0A0R3PZ04</accession>
<dbReference type="Proteomes" id="UP000267027">
    <property type="component" value="Unassembled WGS sequence"/>
</dbReference>
<proteinExistence type="predicted"/>
<evidence type="ECO:0000313" key="1">
    <source>
        <dbReference type="EMBL" id="VDM63305.1"/>
    </source>
</evidence>
<evidence type="ECO:0000313" key="3">
    <source>
        <dbReference type="WBParaSite" id="ACOC_0001171901-mRNA-1"/>
    </source>
</evidence>
<dbReference type="AlphaFoldDB" id="A0A0R3PZ04"/>
<organism evidence="3">
    <name type="scientific">Angiostrongylus costaricensis</name>
    <name type="common">Nematode worm</name>
    <dbReference type="NCBI Taxonomy" id="334426"/>
    <lineage>
        <taxon>Eukaryota</taxon>
        <taxon>Metazoa</taxon>
        <taxon>Ecdysozoa</taxon>
        <taxon>Nematoda</taxon>
        <taxon>Chromadorea</taxon>
        <taxon>Rhabditida</taxon>
        <taxon>Rhabditina</taxon>
        <taxon>Rhabditomorpha</taxon>
        <taxon>Strongyloidea</taxon>
        <taxon>Metastrongylidae</taxon>
        <taxon>Angiostrongylus</taxon>
    </lineage>
</organism>
<evidence type="ECO:0000313" key="2">
    <source>
        <dbReference type="Proteomes" id="UP000267027"/>
    </source>
</evidence>
<keyword evidence="2" id="KW-1185">Reference proteome</keyword>
<dbReference type="WBParaSite" id="ACOC_0001171901-mRNA-1">
    <property type="protein sequence ID" value="ACOC_0001171901-mRNA-1"/>
    <property type="gene ID" value="ACOC_0001171901"/>
</dbReference>
<name>A0A0R3PZ04_ANGCS</name>
<reference evidence="3" key="1">
    <citation type="submission" date="2017-02" db="UniProtKB">
        <authorList>
            <consortium name="WormBaseParasite"/>
        </authorList>
    </citation>
    <scope>IDENTIFICATION</scope>
</reference>
<sequence>MFANETLKVLNHYRAKRYSSNLTPVQKCGMREVRELIKLKTIRLSVSDKGGEFVVIPHQLDVEITKTHLEDALLYRPSSENEFKRKYRKLNHEWAKMARAAGLKPSVISQLKVDLPTCPVLYLLIKTHKLVSSDDLASTDITI</sequence>
<protein>
    <submittedName>
        <fullName evidence="3">TFA2_Winged_2 domain-containing protein</fullName>
    </submittedName>
</protein>
<dbReference type="EMBL" id="UYYA01004770">
    <property type="protein sequence ID" value="VDM63305.1"/>
    <property type="molecule type" value="Genomic_DNA"/>
</dbReference>
<reference evidence="1 2" key="2">
    <citation type="submission" date="2018-11" db="EMBL/GenBank/DDBJ databases">
        <authorList>
            <consortium name="Pathogen Informatics"/>
        </authorList>
    </citation>
    <scope>NUCLEOTIDE SEQUENCE [LARGE SCALE GENOMIC DNA]</scope>
    <source>
        <strain evidence="1 2">Costa Rica</strain>
    </source>
</reference>
<gene>
    <name evidence="1" type="ORF">ACOC_LOCUS11720</name>
</gene>